<name>A0A9D4F1P7_DREPO</name>
<proteinExistence type="predicted"/>
<evidence type="ECO:0000313" key="2">
    <source>
        <dbReference type="Proteomes" id="UP000828390"/>
    </source>
</evidence>
<protein>
    <submittedName>
        <fullName evidence="1">Uncharacterized protein</fullName>
    </submittedName>
</protein>
<reference evidence="1" key="1">
    <citation type="journal article" date="2019" name="bioRxiv">
        <title>The Genome of the Zebra Mussel, Dreissena polymorpha: A Resource for Invasive Species Research.</title>
        <authorList>
            <person name="McCartney M.A."/>
            <person name="Auch B."/>
            <person name="Kono T."/>
            <person name="Mallez S."/>
            <person name="Zhang Y."/>
            <person name="Obille A."/>
            <person name="Becker A."/>
            <person name="Abrahante J.E."/>
            <person name="Garbe J."/>
            <person name="Badalamenti J.P."/>
            <person name="Herman A."/>
            <person name="Mangelson H."/>
            <person name="Liachko I."/>
            <person name="Sullivan S."/>
            <person name="Sone E.D."/>
            <person name="Koren S."/>
            <person name="Silverstein K.A.T."/>
            <person name="Beckman K.B."/>
            <person name="Gohl D.M."/>
        </authorList>
    </citation>
    <scope>NUCLEOTIDE SEQUENCE</scope>
    <source>
        <strain evidence="1">Duluth1</strain>
        <tissue evidence="1">Whole animal</tissue>
    </source>
</reference>
<dbReference type="AlphaFoldDB" id="A0A9D4F1P7"/>
<accession>A0A9D4F1P7</accession>
<sequence>MAQQIQLIPSHSSRTSSALLGLLSSPRCSGLVTRELADPDLPEVSSVEGRGWWDSKTTSVEEIRGGPEQASFLGR</sequence>
<reference evidence="1" key="2">
    <citation type="submission" date="2020-11" db="EMBL/GenBank/DDBJ databases">
        <authorList>
            <person name="McCartney M.A."/>
            <person name="Auch B."/>
            <person name="Kono T."/>
            <person name="Mallez S."/>
            <person name="Becker A."/>
            <person name="Gohl D.M."/>
            <person name="Silverstein K.A.T."/>
            <person name="Koren S."/>
            <person name="Bechman K.B."/>
            <person name="Herman A."/>
            <person name="Abrahante J.E."/>
            <person name="Garbe J."/>
        </authorList>
    </citation>
    <scope>NUCLEOTIDE SEQUENCE</scope>
    <source>
        <strain evidence="1">Duluth1</strain>
        <tissue evidence="1">Whole animal</tissue>
    </source>
</reference>
<comment type="caution">
    <text evidence="1">The sequence shown here is derived from an EMBL/GenBank/DDBJ whole genome shotgun (WGS) entry which is preliminary data.</text>
</comment>
<dbReference type="Proteomes" id="UP000828390">
    <property type="component" value="Unassembled WGS sequence"/>
</dbReference>
<dbReference type="EMBL" id="JAIWYP010000008">
    <property type="protein sequence ID" value="KAH3789719.1"/>
    <property type="molecule type" value="Genomic_DNA"/>
</dbReference>
<keyword evidence="2" id="KW-1185">Reference proteome</keyword>
<gene>
    <name evidence="1" type="ORF">DPMN_167906</name>
</gene>
<evidence type="ECO:0000313" key="1">
    <source>
        <dbReference type="EMBL" id="KAH3789719.1"/>
    </source>
</evidence>
<organism evidence="1 2">
    <name type="scientific">Dreissena polymorpha</name>
    <name type="common">Zebra mussel</name>
    <name type="synonym">Mytilus polymorpha</name>
    <dbReference type="NCBI Taxonomy" id="45954"/>
    <lineage>
        <taxon>Eukaryota</taxon>
        <taxon>Metazoa</taxon>
        <taxon>Spiralia</taxon>
        <taxon>Lophotrochozoa</taxon>
        <taxon>Mollusca</taxon>
        <taxon>Bivalvia</taxon>
        <taxon>Autobranchia</taxon>
        <taxon>Heteroconchia</taxon>
        <taxon>Euheterodonta</taxon>
        <taxon>Imparidentia</taxon>
        <taxon>Neoheterodontei</taxon>
        <taxon>Myida</taxon>
        <taxon>Dreissenoidea</taxon>
        <taxon>Dreissenidae</taxon>
        <taxon>Dreissena</taxon>
    </lineage>
</organism>